<keyword evidence="3 7" id="KW-0812">Transmembrane</keyword>
<feature type="transmembrane region" description="Helical" evidence="7">
    <location>
        <begin position="130"/>
        <end position="151"/>
    </location>
</feature>
<organism evidence="9">
    <name type="scientific">mine drainage metagenome</name>
    <dbReference type="NCBI Taxonomy" id="410659"/>
    <lineage>
        <taxon>unclassified sequences</taxon>
        <taxon>metagenomes</taxon>
        <taxon>ecological metagenomes</taxon>
    </lineage>
</organism>
<comment type="caution">
    <text evidence="9">The sequence shown here is derived from an EMBL/GenBank/DDBJ whole genome shotgun (WGS) entry which is preliminary data.</text>
</comment>
<evidence type="ECO:0000256" key="5">
    <source>
        <dbReference type="ARBA" id="ARBA00023004"/>
    </source>
</evidence>
<dbReference type="GO" id="GO:0016679">
    <property type="term" value="F:oxidoreductase activity, acting on diphenols and related substances as donors"/>
    <property type="evidence" value="ECO:0007669"/>
    <property type="project" value="TreeGrafter"/>
</dbReference>
<feature type="transmembrane region" description="Helical" evidence="7">
    <location>
        <begin position="163"/>
        <end position="181"/>
    </location>
</feature>
<dbReference type="InterPro" id="IPR013130">
    <property type="entry name" value="Fe3_Rdtase_TM_dom"/>
</dbReference>
<accession>A0A1J5U029</accession>
<sequence length="215" mass="25711">MLYTLKIHHFLSASPTKKQIVWVKFFVFLLSLVPLIRLFWLGLQDDLTANPVEFLERSTGYWTLFILLSTLSLTPVRLMTGRVWQLQLRRMLGLFMFFYACLHITAYMWLDFSFDWTAITKDIVKHKYVLVGFAAFVLTVPLAITSNKFMLKRLRERWKKLHQLVYFIAILGVLHFWWLVKKDIREPLLYAVILFFLLGIRIYFKYSKQLNKVDC</sequence>
<evidence type="ECO:0000259" key="8">
    <source>
        <dbReference type="Pfam" id="PF01794"/>
    </source>
</evidence>
<feature type="transmembrane region" description="Helical" evidence="7">
    <location>
        <begin position="21"/>
        <end position="40"/>
    </location>
</feature>
<evidence type="ECO:0000256" key="2">
    <source>
        <dbReference type="ARBA" id="ARBA00022448"/>
    </source>
</evidence>
<evidence type="ECO:0000256" key="3">
    <source>
        <dbReference type="ARBA" id="ARBA00022692"/>
    </source>
</evidence>
<feature type="domain" description="Ferric oxidoreductase" evidence="8">
    <location>
        <begin position="61"/>
        <end position="173"/>
    </location>
</feature>
<reference evidence="9" key="1">
    <citation type="submission" date="2016-10" db="EMBL/GenBank/DDBJ databases">
        <title>Sequence of Gallionella enrichment culture.</title>
        <authorList>
            <person name="Poehlein A."/>
            <person name="Muehling M."/>
            <person name="Daniel R."/>
        </authorList>
    </citation>
    <scope>NUCLEOTIDE SEQUENCE</scope>
</reference>
<dbReference type="AlphaFoldDB" id="A0A1J5U029"/>
<keyword evidence="2" id="KW-0813">Transport</keyword>
<dbReference type="HAMAP" id="MF_01207">
    <property type="entry name" value="MsrQ"/>
    <property type="match status" value="1"/>
</dbReference>
<evidence type="ECO:0000313" key="9">
    <source>
        <dbReference type="EMBL" id="OIR17638.1"/>
    </source>
</evidence>
<evidence type="ECO:0000256" key="6">
    <source>
        <dbReference type="ARBA" id="ARBA00023136"/>
    </source>
</evidence>
<dbReference type="GO" id="GO:0005886">
    <property type="term" value="C:plasma membrane"/>
    <property type="evidence" value="ECO:0007669"/>
    <property type="project" value="TreeGrafter"/>
</dbReference>
<name>A0A1J5U029_9ZZZZ</name>
<evidence type="ECO:0000256" key="1">
    <source>
        <dbReference type="ARBA" id="ARBA00004141"/>
    </source>
</evidence>
<dbReference type="GO" id="GO:0020037">
    <property type="term" value="F:heme binding"/>
    <property type="evidence" value="ECO:0007669"/>
    <property type="project" value="TreeGrafter"/>
</dbReference>
<gene>
    <name evidence="9" type="primary">yedZ_1</name>
    <name evidence="9" type="ORF">GALL_18560</name>
</gene>
<protein>
    <submittedName>
        <fullName evidence="9">Sulfoxide reductase heme-binding subunit YedZ</fullName>
    </submittedName>
</protein>
<feature type="transmembrane region" description="Helical" evidence="7">
    <location>
        <begin position="60"/>
        <end position="79"/>
    </location>
</feature>
<dbReference type="EMBL" id="MLJW01000004">
    <property type="protein sequence ID" value="OIR17638.1"/>
    <property type="molecule type" value="Genomic_DNA"/>
</dbReference>
<keyword evidence="4 7" id="KW-1133">Transmembrane helix</keyword>
<evidence type="ECO:0000256" key="4">
    <source>
        <dbReference type="ARBA" id="ARBA00022989"/>
    </source>
</evidence>
<comment type="subcellular location">
    <subcellularLocation>
        <location evidence="1">Membrane</location>
        <topology evidence="1">Multi-pass membrane protein</topology>
    </subcellularLocation>
</comment>
<dbReference type="Pfam" id="PF01794">
    <property type="entry name" value="Ferric_reduct"/>
    <property type="match status" value="1"/>
</dbReference>
<feature type="transmembrane region" description="Helical" evidence="7">
    <location>
        <begin position="187"/>
        <end position="204"/>
    </location>
</feature>
<dbReference type="PANTHER" id="PTHR36964:SF1">
    <property type="entry name" value="PROTEIN-METHIONINE-SULFOXIDE REDUCTASE HEME-BINDING SUBUNIT MSRQ"/>
    <property type="match status" value="1"/>
</dbReference>
<proteinExistence type="inferred from homology"/>
<dbReference type="InterPro" id="IPR022837">
    <property type="entry name" value="MsrQ-like"/>
</dbReference>
<dbReference type="GO" id="GO:0010181">
    <property type="term" value="F:FMN binding"/>
    <property type="evidence" value="ECO:0007669"/>
    <property type="project" value="TreeGrafter"/>
</dbReference>
<keyword evidence="6 7" id="KW-0472">Membrane</keyword>
<keyword evidence="5" id="KW-0408">Iron</keyword>
<feature type="transmembrane region" description="Helical" evidence="7">
    <location>
        <begin position="91"/>
        <end position="110"/>
    </location>
</feature>
<dbReference type="PANTHER" id="PTHR36964">
    <property type="entry name" value="PROTEIN-METHIONINE-SULFOXIDE REDUCTASE HEME-BINDING SUBUNIT MSRQ"/>
    <property type="match status" value="1"/>
</dbReference>
<evidence type="ECO:0000256" key="7">
    <source>
        <dbReference type="SAM" id="Phobius"/>
    </source>
</evidence>